<keyword evidence="3" id="KW-1185">Reference proteome</keyword>
<dbReference type="Pfam" id="PF00300">
    <property type="entry name" value="His_Phos_1"/>
    <property type="match status" value="1"/>
</dbReference>
<dbReference type="PANTHER" id="PTHR48100:SF58">
    <property type="entry name" value="PE-PGRS FAMILY PROTEIN PE_PGRS11"/>
    <property type="match status" value="1"/>
</dbReference>
<proteinExistence type="predicted"/>
<dbReference type="InterPro" id="IPR013078">
    <property type="entry name" value="His_Pase_superF_clade-1"/>
</dbReference>
<dbReference type="InterPro" id="IPR001345">
    <property type="entry name" value="PG/BPGM_mutase_AS"/>
</dbReference>
<dbReference type="SUPFAM" id="SSF53254">
    <property type="entry name" value="Phosphoglycerate mutase-like"/>
    <property type="match status" value="1"/>
</dbReference>
<name>A0ABW2Q6N7_9MICO</name>
<dbReference type="SMART" id="SM00855">
    <property type="entry name" value="PGAM"/>
    <property type="match status" value="1"/>
</dbReference>
<protein>
    <submittedName>
        <fullName evidence="2">Histidine phosphatase family protein</fullName>
    </submittedName>
</protein>
<dbReference type="PANTHER" id="PTHR48100">
    <property type="entry name" value="BROAD-SPECIFICITY PHOSPHATASE YOR283W-RELATED"/>
    <property type="match status" value="1"/>
</dbReference>
<evidence type="ECO:0000256" key="1">
    <source>
        <dbReference type="SAM" id="MobiDB-lite"/>
    </source>
</evidence>
<dbReference type="Proteomes" id="UP001596455">
    <property type="component" value="Unassembled WGS sequence"/>
</dbReference>
<organism evidence="2 3">
    <name type="scientific">Georgenia alba</name>
    <dbReference type="NCBI Taxonomy" id="2233858"/>
    <lineage>
        <taxon>Bacteria</taxon>
        <taxon>Bacillati</taxon>
        <taxon>Actinomycetota</taxon>
        <taxon>Actinomycetes</taxon>
        <taxon>Micrococcales</taxon>
        <taxon>Bogoriellaceae</taxon>
        <taxon>Georgenia</taxon>
    </lineage>
</organism>
<dbReference type="PROSITE" id="PS00175">
    <property type="entry name" value="PG_MUTASE"/>
    <property type="match status" value="1"/>
</dbReference>
<dbReference type="Gene3D" id="3.40.50.1240">
    <property type="entry name" value="Phosphoglycerate mutase-like"/>
    <property type="match status" value="1"/>
</dbReference>
<sequence length="221" mass="23062">MRLILVRHGQTSSNVEGLLDTAEPGADLTELGRRQAAALPETLGEIPVDLIVTSTLVRTQQTAAPLADALGVEPWVRDGVREISAGELEMRGDDDAVHAYLEAIFSWGNGNPAARVPGGESGEEFLARFDAVVDEVVATGASTAVIVSHGAAIRSWVPARSDNVSREFAARTPVGNTGVVVLETAAEAWTTLTWEDQAIGGPAVDTSLTDGPAGEPLDVDA</sequence>
<evidence type="ECO:0000313" key="2">
    <source>
        <dbReference type="EMBL" id="MFC7403627.1"/>
    </source>
</evidence>
<dbReference type="EMBL" id="JBHTCQ010000001">
    <property type="protein sequence ID" value="MFC7403627.1"/>
    <property type="molecule type" value="Genomic_DNA"/>
</dbReference>
<dbReference type="InterPro" id="IPR029033">
    <property type="entry name" value="His_PPase_superfam"/>
</dbReference>
<comment type="caution">
    <text evidence="2">The sequence shown here is derived from an EMBL/GenBank/DDBJ whole genome shotgun (WGS) entry which is preliminary data.</text>
</comment>
<evidence type="ECO:0000313" key="3">
    <source>
        <dbReference type="Proteomes" id="UP001596455"/>
    </source>
</evidence>
<dbReference type="InterPro" id="IPR050275">
    <property type="entry name" value="PGM_Phosphatase"/>
</dbReference>
<gene>
    <name evidence="2" type="ORF">ACFQQL_00795</name>
</gene>
<feature type="region of interest" description="Disordered" evidence="1">
    <location>
        <begin position="201"/>
        <end position="221"/>
    </location>
</feature>
<accession>A0ABW2Q6N7</accession>
<dbReference type="RefSeq" id="WP_382390265.1">
    <property type="nucleotide sequence ID" value="NZ_JBHTCQ010000001.1"/>
</dbReference>
<dbReference type="CDD" id="cd07067">
    <property type="entry name" value="HP_PGM_like"/>
    <property type="match status" value="1"/>
</dbReference>
<reference evidence="3" key="1">
    <citation type="journal article" date="2019" name="Int. J. Syst. Evol. Microbiol.">
        <title>The Global Catalogue of Microorganisms (GCM) 10K type strain sequencing project: providing services to taxonomists for standard genome sequencing and annotation.</title>
        <authorList>
            <consortium name="The Broad Institute Genomics Platform"/>
            <consortium name="The Broad Institute Genome Sequencing Center for Infectious Disease"/>
            <person name="Wu L."/>
            <person name="Ma J."/>
        </authorList>
    </citation>
    <scope>NUCLEOTIDE SEQUENCE [LARGE SCALE GENOMIC DNA]</scope>
    <source>
        <strain evidence="3">JCM 1490</strain>
    </source>
</reference>